<accession>A0ACB9U4A9</accession>
<evidence type="ECO:0000313" key="2">
    <source>
        <dbReference type="Proteomes" id="UP001057279"/>
    </source>
</evidence>
<evidence type="ECO:0000313" key="1">
    <source>
        <dbReference type="EMBL" id="KAI4557899.1"/>
    </source>
</evidence>
<reference evidence="1" key="1">
    <citation type="submission" date="2022-03" db="EMBL/GenBank/DDBJ databases">
        <title>Genomic analyses of argali, domestic sheep and their hybrids provide insights into chromosomal evolution, heterosis and genetic basis of agronomic traits.</title>
        <authorList>
            <person name="Li M."/>
        </authorList>
    </citation>
    <scope>NUCLEOTIDE SEQUENCE</scope>
    <source>
        <strain evidence="1">F1 hybrid</strain>
    </source>
</reference>
<sequence length="201" mass="23262">MELLIVRNTFIEGRKQVSSFYEREVQDYTGNRKAVCEDSHQELKHPARRAENCLLRRESWRSSGYWGPQTQSGSKCQIIRFAQIDCRAGFRNGSDSSEANTKLWRVQELTIIPDVGWNVQNGHNLSWLAQNGQFLTASHCLTSQLVEKTAIYKSLLRQTLKMLLNVKIEGKEVELEIIAYSINFVIISFFLSVLKWHLPVW</sequence>
<proteinExistence type="predicted"/>
<gene>
    <name evidence="1" type="ORF">MJG53_018652</name>
</gene>
<name>A0ACB9U4A9_9CETA</name>
<dbReference type="Proteomes" id="UP001057279">
    <property type="component" value="Linkage Group LG24"/>
</dbReference>
<feature type="non-terminal residue" evidence="1">
    <location>
        <position position="201"/>
    </location>
</feature>
<organism evidence="1 2">
    <name type="scientific">Ovis ammon polii x Ovis aries</name>
    <dbReference type="NCBI Taxonomy" id="2918886"/>
    <lineage>
        <taxon>Eukaryota</taxon>
        <taxon>Metazoa</taxon>
        <taxon>Chordata</taxon>
        <taxon>Craniata</taxon>
        <taxon>Vertebrata</taxon>
        <taxon>Euteleostomi</taxon>
        <taxon>Mammalia</taxon>
        <taxon>Eutheria</taxon>
        <taxon>Laurasiatheria</taxon>
        <taxon>Artiodactyla</taxon>
        <taxon>Ruminantia</taxon>
        <taxon>Pecora</taxon>
        <taxon>Bovidae</taxon>
        <taxon>Caprinae</taxon>
        <taxon>Ovis</taxon>
    </lineage>
</organism>
<comment type="caution">
    <text evidence="1">The sequence shown here is derived from an EMBL/GenBank/DDBJ whole genome shotgun (WGS) entry which is preliminary data.</text>
</comment>
<dbReference type="EMBL" id="CM043049">
    <property type="protein sequence ID" value="KAI4557899.1"/>
    <property type="molecule type" value="Genomic_DNA"/>
</dbReference>
<protein>
    <submittedName>
        <fullName evidence="1">Uncharacterized protein</fullName>
    </submittedName>
</protein>
<keyword evidence="2" id="KW-1185">Reference proteome</keyword>